<dbReference type="Gene3D" id="2.40.40.10">
    <property type="entry name" value="RlpA-like domain"/>
    <property type="match status" value="1"/>
</dbReference>
<dbReference type="SUPFAM" id="SSF50685">
    <property type="entry name" value="Barwin-like endoglucanases"/>
    <property type="match status" value="1"/>
</dbReference>
<dbReference type="GO" id="GO:0005576">
    <property type="term" value="C:extracellular region"/>
    <property type="evidence" value="ECO:0007669"/>
    <property type="project" value="UniProtKB-SubCell"/>
</dbReference>
<proteinExistence type="evidence at transcript level"/>
<name>S4UPN0_MONPR</name>
<dbReference type="EMBL" id="JX422033">
    <property type="protein sequence ID" value="AGL40512.1"/>
    <property type="molecule type" value="mRNA"/>
</dbReference>
<evidence type="ECO:0000256" key="2">
    <source>
        <dbReference type="ARBA" id="ARBA00010421"/>
    </source>
</evidence>
<dbReference type="InterPro" id="IPR010829">
    <property type="entry name" value="Cerato-platanin"/>
</dbReference>
<comment type="subcellular location">
    <subcellularLocation>
        <location evidence="1">Secreted</location>
    </subcellularLocation>
</comment>
<reference evidence="6" key="1">
    <citation type="submission" date="2012-07" db="EMBL/GenBank/DDBJ databases">
        <authorList>
            <person name="Barsottini M.R.O."/>
            <person name="Oliveira J.F."/>
            <person name="Teixeira P."/>
            <person name="Pereira G.A.G."/>
            <person name="Ambrosio A.L.B."/>
            <person name="Dias S.M.G."/>
        </authorList>
    </citation>
    <scope>NUCLEOTIDE SEQUENCE</scope>
</reference>
<organism evidence="6">
    <name type="scientific">Moniliophthora perniciosa</name>
    <name type="common">Witches'-broom disease fungus</name>
    <name type="synonym">Marasmius perniciosus</name>
    <dbReference type="NCBI Taxonomy" id="153609"/>
    <lineage>
        <taxon>Eukaryota</taxon>
        <taxon>Fungi</taxon>
        <taxon>Dikarya</taxon>
        <taxon>Basidiomycota</taxon>
        <taxon>Agaricomycotina</taxon>
        <taxon>Agaricomycetes</taxon>
        <taxon>Agaricomycetidae</taxon>
        <taxon>Agaricales</taxon>
        <taxon>Marasmiineae</taxon>
        <taxon>Marasmiaceae</taxon>
        <taxon>Moniliophthora</taxon>
    </lineage>
</organism>
<dbReference type="AlphaFoldDB" id="S4UPN0"/>
<evidence type="ECO:0000256" key="3">
    <source>
        <dbReference type="ARBA" id="ARBA00022525"/>
    </source>
</evidence>
<sequence length="203" mass="21690">MKFVATIAILATSAAALSVKRRNTDGQSYKLRYINEFDNGDYSFNNVACSNGEHGMLAKKLNKFGDLPRNANGVNVYGGGVFTVSGWGDEECGSCWEVYYNDRKVRVIAVDTAQDGFNLPKKGMDELTNGQAYDLGVIEVTTQKLKPSDCGLTSMNGQTSMNGKTSTQGQTSTEGKTSTNGKTLTEGKTSTNGQSSTEGKTAS</sequence>
<feature type="region of interest" description="Disordered" evidence="4">
    <location>
        <begin position="148"/>
        <end position="203"/>
    </location>
</feature>
<keyword evidence="3" id="KW-0964">Secreted</keyword>
<dbReference type="CDD" id="cd22778">
    <property type="entry name" value="DPBB_CEPL-like"/>
    <property type="match status" value="1"/>
</dbReference>
<protein>
    <submittedName>
        <fullName evidence="6">Cerato-platanin 10</fullName>
    </submittedName>
</protein>
<keyword evidence="5" id="KW-0732">Signal</keyword>
<comment type="similarity">
    <text evidence="2">Belongs to the cerato-platanin family.</text>
</comment>
<dbReference type="Pfam" id="PF07249">
    <property type="entry name" value="Cerato-platanin"/>
    <property type="match status" value="1"/>
</dbReference>
<evidence type="ECO:0000256" key="4">
    <source>
        <dbReference type="SAM" id="MobiDB-lite"/>
    </source>
</evidence>
<reference evidence="6" key="2">
    <citation type="journal article" date="2013" name="Mol. Plant Microbe Interact.">
        <title>Functional diversification of cerato-platanins in Moniliophthora perniciosa as seen by differential expression and protein function specialization.</title>
        <authorList>
            <person name="de O Barsottini M.R."/>
            <person name="de Oliveira J.F."/>
            <person name="Adamoski D."/>
            <person name="Teixeira P.J."/>
            <person name="do Prado P.F."/>
            <person name="Tiezzi H.O."/>
            <person name="Sforca M.L."/>
            <person name="Cassago A."/>
            <person name="Portugal R.V."/>
            <person name="de Oliveira P.S."/>
            <person name="de M Zeri A.C."/>
            <person name="Dias S.M."/>
            <person name="Pereira G.A."/>
            <person name="Ambrosio A.L."/>
        </authorList>
    </citation>
    <scope>NUCLEOTIDE SEQUENCE</scope>
</reference>
<accession>S4UPN0</accession>
<feature type="chain" id="PRO_5004524272" evidence="5">
    <location>
        <begin position="17"/>
        <end position="203"/>
    </location>
</feature>
<evidence type="ECO:0000256" key="5">
    <source>
        <dbReference type="SAM" id="SignalP"/>
    </source>
</evidence>
<gene>
    <name evidence="6" type="primary">CP10</name>
</gene>
<evidence type="ECO:0000313" key="6">
    <source>
        <dbReference type="EMBL" id="AGL40512.1"/>
    </source>
</evidence>
<evidence type="ECO:0000256" key="1">
    <source>
        <dbReference type="ARBA" id="ARBA00004613"/>
    </source>
</evidence>
<feature type="signal peptide" evidence="5">
    <location>
        <begin position="1"/>
        <end position="16"/>
    </location>
</feature>
<dbReference type="InterPro" id="IPR036908">
    <property type="entry name" value="RlpA-like_sf"/>
</dbReference>